<dbReference type="OrthoDB" id="9984533at2759"/>
<keyword evidence="7" id="KW-1185">Reference proteome</keyword>
<sequence length="337" mass="36939">MPRYDWKSRCRGRRSSLWIDGIGQHNLGVMSEAYRGLNDPAQDIAYLKAGGNLRVPVLQAFLDAGRSKVSILTRKESKSLFPESVKVHKADYTNVTELQRSMEGQDVVISMVTGLAAGDQNILVDAAIAAGVKRFLPSEFGPPSRDAAFAALNQAILPLKTAAVDYLKTKESQISWTSIVTGAFFDWALDSGFIGFNILTRTVGLIDGGTTVFTASTLAYIAKAVLACLERPDETKNQYVFIGEFNVTQLEVLKTLEEVRGESWSVEHLKSEDVLASGERRTAEGDHMAIVEFTRAGALGKRGLGDNRPWGLWDENLGLKRRSLDQAVRESVARVAS</sequence>
<dbReference type="Proteomes" id="UP000045706">
    <property type="component" value="Unassembled WGS sequence"/>
</dbReference>
<feature type="domain" description="NmrA-like" evidence="3">
    <location>
        <begin position="43"/>
        <end position="276"/>
    </location>
</feature>
<evidence type="ECO:0000256" key="1">
    <source>
        <dbReference type="ARBA" id="ARBA00022857"/>
    </source>
</evidence>
<evidence type="ECO:0000313" key="6">
    <source>
        <dbReference type="EMBL" id="KAG7143240.1"/>
    </source>
</evidence>
<dbReference type="EMBL" id="CVQH01027749">
    <property type="protein sequence ID" value="CRK42728.1"/>
    <property type="molecule type" value="Genomic_DNA"/>
</dbReference>
<evidence type="ECO:0000259" key="3">
    <source>
        <dbReference type="Pfam" id="PF05368"/>
    </source>
</evidence>
<organism evidence="5 8">
    <name type="scientific">Verticillium longisporum</name>
    <name type="common">Verticillium dahliae var. longisporum</name>
    <dbReference type="NCBI Taxonomy" id="100787"/>
    <lineage>
        <taxon>Eukaryota</taxon>
        <taxon>Fungi</taxon>
        <taxon>Dikarya</taxon>
        <taxon>Ascomycota</taxon>
        <taxon>Pezizomycotina</taxon>
        <taxon>Sordariomycetes</taxon>
        <taxon>Hypocreomycetidae</taxon>
        <taxon>Glomerellales</taxon>
        <taxon>Plectosphaerellaceae</taxon>
        <taxon>Verticillium</taxon>
    </lineage>
</organism>
<name>A0A0G4NBI5_VERLO</name>
<dbReference type="PANTHER" id="PTHR47706:SF9">
    <property type="entry name" value="NMRA-LIKE DOMAIN-CONTAINING PROTEIN-RELATED"/>
    <property type="match status" value="1"/>
</dbReference>
<dbReference type="PANTHER" id="PTHR47706">
    <property type="entry name" value="NMRA-LIKE FAMILY PROTEIN"/>
    <property type="match status" value="1"/>
</dbReference>
<dbReference type="AlphaFoldDB" id="A0A0G4NBI5"/>
<dbReference type="Proteomes" id="UP000044602">
    <property type="component" value="Unassembled WGS sequence"/>
</dbReference>
<dbReference type="InterPro" id="IPR045312">
    <property type="entry name" value="PCBER-like"/>
</dbReference>
<evidence type="ECO:0000256" key="2">
    <source>
        <dbReference type="ARBA" id="ARBA00023002"/>
    </source>
</evidence>
<dbReference type="InterPro" id="IPR036291">
    <property type="entry name" value="NAD(P)-bd_dom_sf"/>
</dbReference>
<gene>
    <name evidence="4" type="ORF">BN1708_008843</name>
    <name evidence="5" type="ORF">BN1723_005852</name>
    <name evidence="6" type="ORF">HYQ45_000491</name>
</gene>
<dbReference type="SUPFAM" id="SSF51735">
    <property type="entry name" value="NAD(P)-binding Rossmann-fold domains"/>
    <property type="match status" value="1"/>
</dbReference>
<proteinExistence type="predicted"/>
<dbReference type="GO" id="GO:0016491">
    <property type="term" value="F:oxidoreductase activity"/>
    <property type="evidence" value="ECO:0007669"/>
    <property type="project" value="UniProtKB-KW"/>
</dbReference>
<reference evidence="6" key="2">
    <citation type="journal article" date="2021" name="Mol. Plant Pathol.">
        <title>A 20-kb lineage-specific genomic region tames virulence in pathogenic amphidiploid Verticillium longisporum.</title>
        <authorList>
            <person name="Harting R."/>
            <person name="Starke J."/>
            <person name="Kusch H."/>
            <person name="Poggeler S."/>
            <person name="Maurus I."/>
            <person name="Schluter R."/>
            <person name="Landesfeind M."/>
            <person name="Bulla I."/>
            <person name="Nowrousian M."/>
            <person name="de Jonge R."/>
            <person name="Stahlhut G."/>
            <person name="Hoff K.J."/>
            <person name="Asshauer K.P."/>
            <person name="Thurmer A."/>
            <person name="Stanke M."/>
            <person name="Daniel R."/>
            <person name="Morgenstern B."/>
            <person name="Thomma B.P.H.J."/>
            <person name="Kronstad J.W."/>
            <person name="Braus-Stromeyer S.A."/>
            <person name="Braus G.H."/>
        </authorList>
    </citation>
    <scope>NUCLEOTIDE SEQUENCE</scope>
    <source>
        <strain evidence="6">Vl32</strain>
    </source>
</reference>
<protein>
    <submittedName>
        <fullName evidence="6">Isoflavone reductase IRL like protein</fullName>
    </submittedName>
</protein>
<dbReference type="Pfam" id="PF05368">
    <property type="entry name" value="NmrA"/>
    <property type="match status" value="1"/>
</dbReference>
<evidence type="ECO:0000313" key="8">
    <source>
        <dbReference type="Proteomes" id="UP000045706"/>
    </source>
</evidence>
<dbReference type="InterPro" id="IPR008030">
    <property type="entry name" value="NmrA-like"/>
</dbReference>
<dbReference type="EMBL" id="JAEMWZ010000008">
    <property type="protein sequence ID" value="KAG7143240.1"/>
    <property type="molecule type" value="Genomic_DNA"/>
</dbReference>
<accession>A0A0G4NBI5</accession>
<evidence type="ECO:0000313" key="7">
    <source>
        <dbReference type="Proteomes" id="UP000044602"/>
    </source>
</evidence>
<dbReference type="EMBL" id="CVQI01033606">
    <property type="protein sequence ID" value="CRK43802.1"/>
    <property type="molecule type" value="Genomic_DNA"/>
</dbReference>
<dbReference type="Gene3D" id="3.40.50.720">
    <property type="entry name" value="NAD(P)-binding Rossmann-like Domain"/>
    <property type="match status" value="1"/>
</dbReference>
<dbReference type="STRING" id="100787.A0A0G4NBI5"/>
<keyword evidence="1" id="KW-0521">NADP</keyword>
<keyword evidence="2" id="KW-0560">Oxidoreductase</keyword>
<dbReference type="Proteomes" id="UP000689129">
    <property type="component" value="Unassembled WGS sequence"/>
</dbReference>
<reference evidence="7 8" key="1">
    <citation type="submission" date="2015-05" db="EMBL/GenBank/DDBJ databases">
        <authorList>
            <person name="Fogelqvist Johan"/>
        </authorList>
    </citation>
    <scope>NUCLEOTIDE SEQUENCE [LARGE SCALE GENOMIC DNA]</scope>
    <source>
        <strain evidence="4">VL1</strain>
        <strain evidence="5">VL2</strain>
    </source>
</reference>
<dbReference type="CDD" id="cd05259">
    <property type="entry name" value="PCBER_SDR_a"/>
    <property type="match status" value="1"/>
</dbReference>
<evidence type="ECO:0000313" key="4">
    <source>
        <dbReference type="EMBL" id="CRK42728.1"/>
    </source>
</evidence>
<evidence type="ECO:0000313" key="5">
    <source>
        <dbReference type="EMBL" id="CRK43802.1"/>
    </source>
</evidence>
<dbReference type="InterPro" id="IPR051609">
    <property type="entry name" value="NmrA/Isoflavone_reductase-like"/>
</dbReference>